<dbReference type="GO" id="GO:0008270">
    <property type="term" value="F:zinc ion binding"/>
    <property type="evidence" value="ECO:0007669"/>
    <property type="project" value="InterPro"/>
</dbReference>
<evidence type="ECO:0000256" key="8">
    <source>
        <dbReference type="ARBA" id="ARBA00022723"/>
    </source>
</evidence>
<dbReference type="SUPFAM" id="SSF55486">
    <property type="entry name" value="Metalloproteases ('zincins'), catalytic domain"/>
    <property type="match status" value="1"/>
</dbReference>
<dbReference type="Proteomes" id="UP000032361">
    <property type="component" value="Unassembled WGS sequence"/>
</dbReference>
<feature type="domain" description="Aminopeptidase N-like N-terminal" evidence="13">
    <location>
        <begin position="37"/>
        <end position="212"/>
    </location>
</feature>
<dbReference type="InterPro" id="IPR045357">
    <property type="entry name" value="Aminopeptidase_N-like_N"/>
</dbReference>
<dbReference type="EC" id="3.4.11.2" evidence="4"/>
<dbReference type="GO" id="GO:0042277">
    <property type="term" value="F:peptide binding"/>
    <property type="evidence" value="ECO:0007669"/>
    <property type="project" value="TreeGrafter"/>
</dbReference>
<dbReference type="PANTHER" id="PTHR11533:SF174">
    <property type="entry name" value="PUROMYCIN-SENSITIVE AMINOPEPTIDASE-RELATED"/>
    <property type="match status" value="1"/>
</dbReference>
<evidence type="ECO:0000313" key="15">
    <source>
        <dbReference type="Proteomes" id="UP000032361"/>
    </source>
</evidence>
<gene>
    <name evidence="14" type="ORF">PK35_08480</name>
</gene>
<dbReference type="InterPro" id="IPR014782">
    <property type="entry name" value="Peptidase_M1_dom"/>
</dbReference>
<keyword evidence="8" id="KW-0479">Metal-binding</keyword>
<evidence type="ECO:0000256" key="11">
    <source>
        <dbReference type="ARBA" id="ARBA00023049"/>
    </source>
</evidence>
<organism evidence="14 15">
    <name type="scientific">Neotamlana nanhaiensis</name>
    <dbReference type="NCBI Taxonomy" id="1382798"/>
    <lineage>
        <taxon>Bacteria</taxon>
        <taxon>Pseudomonadati</taxon>
        <taxon>Bacteroidota</taxon>
        <taxon>Flavobacteriia</taxon>
        <taxon>Flavobacteriales</taxon>
        <taxon>Flavobacteriaceae</taxon>
        <taxon>Neotamlana</taxon>
    </lineage>
</organism>
<keyword evidence="7" id="KW-0645">Protease</keyword>
<keyword evidence="9" id="KW-0378">Hydrolase</keyword>
<dbReference type="GO" id="GO:0005615">
    <property type="term" value="C:extracellular space"/>
    <property type="evidence" value="ECO:0007669"/>
    <property type="project" value="TreeGrafter"/>
</dbReference>
<dbReference type="InterPro" id="IPR042097">
    <property type="entry name" value="Aminopeptidase_N-like_N_sf"/>
</dbReference>
<keyword evidence="6 14" id="KW-0031">Aminopeptidase</keyword>
<dbReference type="EMBL" id="JTDV01000005">
    <property type="protein sequence ID" value="KJD32996.1"/>
    <property type="molecule type" value="Genomic_DNA"/>
</dbReference>
<comment type="similarity">
    <text evidence="3">Belongs to the peptidase M1 family.</text>
</comment>
<dbReference type="CDD" id="cd09603">
    <property type="entry name" value="M1_APN_like"/>
    <property type="match status" value="1"/>
</dbReference>
<name>A0A0D7W1N2_9FLAO</name>
<evidence type="ECO:0000259" key="13">
    <source>
        <dbReference type="Pfam" id="PF17900"/>
    </source>
</evidence>
<dbReference type="InterPro" id="IPR001930">
    <property type="entry name" value="Peptidase_M1"/>
</dbReference>
<dbReference type="GO" id="GO:0070006">
    <property type="term" value="F:metalloaminopeptidase activity"/>
    <property type="evidence" value="ECO:0007669"/>
    <property type="project" value="TreeGrafter"/>
</dbReference>
<evidence type="ECO:0000256" key="1">
    <source>
        <dbReference type="ARBA" id="ARBA00000098"/>
    </source>
</evidence>
<dbReference type="GO" id="GO:0005737">
    <property type="term" value="C:cytoplasm"/>
    <property type="evidence" value="ECO:0007669"/>
    <property type="project" value="TreeGrafter"/>
</dbReference>
<dbReference type="GO" id="GO:0016020">
    <property type="term" value="C:membrane"/>
    <property type="evidence" value="ECO:0007669"/>
    <property type="project" value="TreeGrafter"/>
</dbReference>
<evidence type="ECO:0000259" key="12">
    <source>
        <dbReference type="Pfam" id="PF01433"/>
    </source>
</evidence>
<keyword evidence="10" id="KW-0862">Zinc</keyword>
<dbReference type="SUPFAM" id="SSF63737">
    <property type="entry name" value="Leukotriene A4 hydrolase N-terminal domain"/>
    <property type="match status" value="1"/>
</dbReference>
<dbReference type="GO" id="GO:0006508">
    <property type="term" value="P:proteolysis"/>
    <property type="evidence" value="ECO:0007669"/>
    <property type="project" value="UniProtKB-KW"/>
</dbReference>
<dbReference type="InterPro" id="IPR050344">
    <property type="entry name" value="Peptidase_M1_aminopeptidases"/>
</dbReference>
<dbReference type="Pfam" id="PF01433">
    <property type="entry name" value="Peptidase_M1"/>
    <property type="match status" value="1"/>
</dbReference>
<sequence>MKNVLCFVFGCFCWFGFSQQTDYVDFKSCRASIAFGNLQNKEVKGKAIYELKILKDIDSVFLDAQNFSEIKYILNDAIEGHLYDGKHLIIKHKFKAKTRHKLEVTWETSPKKAMYFIDWSDVSSSDFEVNQNRIDKAIVVKSGQIWTQGQGKYTSNWLPSIDDMNDKIEFDLNVTFDKDYQVIANGKLIGKENRLNKTIWHYDMRKPMSSYLVALAVGKYRKNVEIAKSGIPLEMYYYPEDTLKVESTYRYTKQMFDFLEDEIGVAYPWQNYKQVPVKDFLYAGMENTSCTIFSDAFMVDDVGFVDKNYVNVNAHELAHQWFGDLVTETSGTHHWLQEGFATYYALLAEKDVFGENYYYWQLYEYAQELYEQDKAGAGGTSLLNPKASSTTFYKRGAWVLHALREKVGDKTFKKAVKSYLKKYKFENVETNDFINEVEKYSKTDLSEFVETWLMAETFNYDDALLNLKKSTYINEYLMVDCEVYSSKCVDYLKYYASDEAKAKVVSQIPDKISATDFKNPLKVRQAIAKYVTNVSPSIKTEYESLLDDKSYVTIEAALFNLWRNFPPQRQNYLNKTKEIIGFNDKNVRLLWLTLALVTEDYEPENKTKYLNDLTNYTSPNYGYETRMNAFQYLHQIEACNAECIRNLEQATTHHNWRLVKFAKELLNVIKPK</sequence>
<dbReference type="Gene3D" id="1.10.390.10">
    <property type="entry name" value="Neutral Protease Domain 2"/>
    <property type="match status" value="1"/>
</dbReference>
<evidence type="ECO:0000256" key="6">
    <source>
        <dbReference type="ARBA" id="ARBA00022438"/>
    </source>
</evidence>
<dbReference type="Pfam" id="PF17900">
    <property type="entry name" value="Peptidase_M1_N"/>
    <property type="match status" value="1"/>
</dbReference>
<dbReference type="OrthoDB" id="100605at2"/>
<comment type="cofactor">
    <cofactor evidence="2">
        <name>Zn(2+)</name>
        <dbReference type="ChEBI" id="CHEBI:29105"/>
    </cofactor>
</comment>
<evidence type="ECO:0000256" key="10">
    <source>
        <dbReference type="ARBA" id="ARBA00022833"/>
    </source>
</evidence>
<dbReference type="Gene3D" id="2.60.40.1730">
    <property type="entry name" value="tricorn interacting facor f3 domain"/>
    <property type="match status" value="1"/>
</dbReference>
<dbReference type="PRINTS" id="PR00756">
    <property type="entry name" value="ALADIPTASE"/>
</dbReference>
<evidence type="ECO:0000256" key="9">
    <source>
        <dbReference type="ARBA" id="ARBA00022801"/>
    </source>
</evidence>
<comment type="catalytic activity">
    <reaction evidence="1">
        <text>Release of an N-terminal amino acid, Xaa-|-Yaa- from a peptide, amide or arylamide. Xaa is preferably Ala, but may be most amino acids including Pro (slow action). When a terminal hydrophobic residue is followed by a prolyl residue, the two may be released as an intact Xaa-Pro dipeptide.</text>
        <dbReference type="EC" id="3.4.11.2"/>
    </reaction>
</comment>
<dbReference type="PATRIC" id="fig|1382798.3.peg.3043"/>
<dbReference type="GO" id="GO:0016285">
    <property type="term" value="F:alanyl aminopeptidase activity"/>
    <property type="evidence" value="ECO:0007669"/>
    <property type="project" value="UniProtKB-EC"/>
</dbReference>
<evidence type="ECO:0000256" key="5">
    <source>
        <dbReference type="ARBA" id="ARBA00015611"/>
    </source>
</evidence>
<evidence type="ECO:0000256" key="2">
    <source>
        <dbReference type="ARBA" id="ARBA00001947"/>
    </source>
</evidence>
<dbReference type="InterPro" id="IPR027268">
    <property type="entry name" value="Peptidase_M4/M1_CTD_sf"/>
</dbReference>
<dbReference type="PANTHER" id="PTHR11533">
    <property type="entry name" value="PROTEASE M1 ZINC METALLOPROTEASE"/>
    <property type="match status" value="1"/>
</dbReference>
<dbReference type="RefSeq" id="WP_044626272.1">
    <property type="nucleotide sequence ID" value="NZ_JTDV01000005.1"/>
</dbReference>
<evidence type="ECO:0000256" key="4">
    <source>
        <dbReference type="ARBA" id="ARBA00012564"/>
    </source>
</evidence>
<evidence type="ECO:0000256" key="3">
    <source>
        <dbReference type="ARBA" id="ARBA00010136"/>
    </source>
</evidence>
<dbReference type="AlphaFoldDB" id="A0A0D7W1N2"/>
<feature type="domain" description="Peptidase M1 membrane alanine aminopeptidase" evidence="12">
    <location>
        <begin position="251"/>
        <end position="452"/>
    </location>
</feature>
<proteinExistence type="inferred from homology"/>
<comment type="caution">
    <text evidence="14">The sequence shown here is derived from an EMBL/GenBank/DDBJ whole genome shotgun (WGS) entry which is preliminary data.</text>
</comment>
<dbReference type="GO" id="GO:0043171">
    <property type="term" value="P:peptide catabolic process"/>
    <property type="evidence" value="ECO:0007669"/>
    <property type="project" value="TreeGrafter"/>
</dbReference>
<evidence type="ECO:0000313" key="14">
    <source>
        <dbReference type="EMBL" id="KJD32996.1"/>
    </source>
</evidence>
<protein>
    <recommendedName>
        <fullName evidence="5">Aminopeptidase N</fullName>
        <ecNumber evidence="4">3.4.11.2</ecNumber>
    </recommendedName>
</protein>
<accession>A0A0D7W1N2</accession>
<evidence type="ECO:0000256" key="7">
    <source>
        <dbReference type="ARBA" id="ARBA00022670"/>
    </source>
</evidence>
<dbReference type="STRING" id="1382798.PK35_08480"/>
<reference evidence="14 15" key="1">
    <citation type="journal article" date="2015" name="Antonie Van Leeuwenhoek">
        <title>Tamlana nanhaiensis sp. nov., isolated from surface seawater collected from the South China Sea.</title>
        <authorList>
            <person name="Liu X."/>
            <person name="Lai Q."/>
            <person name="Du Y."/>
            <person name="Li G."/>
            <person name="Sun F."/>
            <person name="Shao Z."/>
        </authorList>
    </citation>
    <scope>NUCLEOTIDE SEQUENCE [LARGE SCALE GENOMIC DNA]</scope>
    <source>
        <strain evidence="14 15">FHC16</strain>
    </source>
</reference>
<keyword evidence="11" id="KW-0482">Metalloprotease</keyword>
<keyword evidence="15" id="KW-1185">Reference proteome</keyword>